<feature type="transmembrane region" description="Helical" evidence="1">
    <location>
        <begin position="6"/>
        <end position="22"/>
    </location>
</feature>
<accession>A0A0U1L3F9</accession>
<keyword evidence="1" id="KW-0472">Membrane</keyword>
<keyword evidence="3" id="KW-1185">Reference proteome</keyword>
<dbReference type="AlphaFoldDB" id="A0A0U1L3F9"/>
<keyword evidence="1" id="KW-1133">Transmembrane helix</keyword>
<dbReference type="EMBL" id="CTRP01000014">
    <property type="protein sequence ID" value="CQR74232.1"/>
    <property type="molecule type" value="Genomic_DNA"/>
</dbReference>
<gene>
    <name evidence="2" type="ORF">SpAn4DRAFT_0694</name>
</gene>
<dbReference type="SUPFAM" id="SSF103481">
    <property type="entry name" value="Multidrug resistance efflux transporter EmrE"/>
    <property type="match status" value="1"/>
</dbReference>
<reference evidence="3" key="1">
    <citation type="submission" date="2015-03" db="EMBL/GenBank/DDBJ databases">
        <authorList>
            <person name="Nijsse Bart"/>
        </authorList>
    </citation>
    <scope>NUCLEOTIDE SEQUENCE [LARGE SCALE GENOMIC DNA]</scope>
</reference>
<protein>
    <submittedName>
        <fullName evidence="2">Uncharacterized protein</fullName>
    </submittedName>
</protein>
<dbReference type="Proteomes" id="UP000049855">
    <property type="component" value="Unassembled WGS sequence"/>
</dbReference>
<proteinExistence type="predicted"/>
<name>A0A0U1L3F9_9FIRM</name>
<dbReference type="RefSeq" id="WP_021170241.1">
    <property type="nucleotide sequence ID" value="NZ_CTRP01000014.1"/>
</dbReference>
<keyword evidence="1" id="KW-0812">Transmembrane</keyword>
<evidence type="ECO:0000256" key="1">
    <source>
        <dbReference type="SAM" id="Phobius"/>
    </source>
</evidence>
<dbReference type="InterPro" id="IPR037185">
    <property type="entry name" value="EmrE-like"/>
</dbReference>
<evidence type="ECO:0000313" key="2">
    <source>
        <dbReference type="EMBL" id="CQR74232.1"/>
    </source>
</evidence>
<evidence type="ECO:0000313" key="3">
    <source>
        <dbReference type="Proteomes" id="UP000049855"/>
    </source>
</evidence>
<organism evidence="2 3">
    <name type="scientific">Sporomusa ovata</name>
    <dbReference type="NCBI Taxonomy" id="2378"/>
    <lineage>
        <taxon>Bacteria</taxon>
        <taxon>Bacillati</taxon>
        <taxon>Bacillota</taxon>
        <taxon>Negativicutes</taxon>
        <taxon>Selenomonadales</taxon>
        <taxon>Sporomusaceae</taxon>
        <taxon>Sporomusa</taxon>
    </lineage>
</organism>
<sequence>MRKEVYGYLAVVIAAATAYFFFDEVMGLLKNAGRAVCSAGCYCAANRQ</sequence>